<protein>
    <submittedName>
        <fullName evidence="1">Uncharacterized protein</fullName>
    </submittedName>
</protein>
<reference evidence="1" key="1">
    <citation type="submission" date="2018-05" db="EMBL/GenBank/DDBJ databases">
        <authorList>
            <person name="Lanie J.A."/>
            <person name="Ng W.-L."/>
            <person name="Kazmierczak K.M."/>
            <person name="Andrzejewski T.M."/>
            <person name="Davidsen T.M."/>
            <person name="Wayne K.J."/>
            <person name="Tettelin H."/>
            <person name="Glass J.I."/>
            <person name="Rusch D."/>
            <person name="Podicherti R."/>
            <person name="Tsui H.-C.T."/>
            <person name="Winkler M.E."/>
        </authorList>
    </citation>
    <scope>NUCLEOTIDE SEQUENCE</scope>
</reference>
<dbReference type="EMBL" id="UINC01020403">
    <property type="protein sequence ID" value="SVA85703.1"/>
    <property type="molecule type" value="Genomic_DNA"/>
</dbReference>
<name>A0A381ZAB0_9ZZZZ</name>
<evidence type="ECO:0000313" key="1">
    <source>
        <dbReference type="EMBL" id="SVA85703.1"/>
    </source>
</evidence>
<sequence>MVASLMKTELGMMFMEQPAMGITPGQNITKSFKNYLSMSMNAGGQPFTTVMPEPFGVNIGQIFQGKLPVGMTIGQAIGTQLSSMALTYMSTFQIGPPVAPPSHLPQLMRLFNAYAPSPMDFGQALGGILDDWVKTWVVSGMLPGTPPVPFSGPIS</sequence>
<dbReference type="AlphaFoldDB" id="A0A381ZAB0"/>
<gene>
    <name evidence="1" type="ORF">METZ01_LOCUS138557</name>
</gene>
<organism evidence="1">
    <name type="scientific">marine metagenome</name>
    <dbReference type="NCBI Taxonomy" id="408172"/>
    <lineage>
        <taxon>unclassified sequences</taxon>
        <taxon>metagenomes</taxon>
        <taxon>ecological metagenomes</taxon>
    </lineage>
</organism>
<proteinExistence type="predicted"/>
<accession>A0A381ZAB0</accession>